<dbReference type="InterPro" id="IPR050498">
    <property type="entry name" value="Ycf3"/>
</dbReference>
<dbReference type="InterPro" id="IPR019734">
    <property type="entry name" value="TPR_rpt"/>
</dbReference>
<evidence type="ECO:0000313" key="5">
    <source>
        <dbReference type="EMBL" id="TFU06388.1"/>
    </source>
</evidence>
<dbReference type="SUPFAM" id="SSF48452">
    <property type="entry name" value="TPR-like"/>
    <property type="match status" value="2"/>
</dbReference>
<dbReference type="PANTHER" id="PTHR44858">
    <property type="entry name" value="TETRATRICOPEPTIDE REPEAT PROTEIN 6"/>
    <property type="match status" value="1"/>
</dbReference>
<keyword evidence="4" id="KW-0732">Signal</keyword>
<organism evidence="5 6">
    <name type="scientific">Glacieibacterium arshaanense</name>
    <dbReference type="NCBI Taxonomy" id="2511025"/>
    <lineage>
        <taxon>Bacteria</taxon>
        <taxon>Pseudomonadati</taxon>
        <taxon>Pseudomonadota</taxon>
        <taxon>Alphaproteobacteria</taxon>
        <taxon>Sphingomonadales</taxon>
        <taxon>Sphingosinicellaceae</taxon>
        <taxon>Glacieibacterium</taxon>
    </lineage>
</organism>
<protein>
    <submittedName>
        <fullName evidence="5">Tetratricopeptide repeat protein</fullName>
    </submittedName>
</protein>
<dbReference type="Gene3D" id="1.25.40.10">
    <property type="entry name" value="Tetratricopeptide repeat domain"/>
    <property type="match status" value="2"/>
</dbReference>
<proteinExistence type="predicted"/>
<dbReference type="RefSeq" id="WP_135245111.1">
    <property type="nucleotide sequence ID" value="NZ_SIHO01000001.1"/>
</dbReference>
<comment type="caution">
    <text evidence="5">The sequence shown here is derived from an EMBL/GenBank/DDBJ whole genome shotgun (WGS) entry which is preliminary data.</text>
</comment>
<dbReference type="InterPro" id="IPR011990">
    <property type="entry name" value="TPR-like_helical_dom_sf"/>
</dbReference>
<dbReference type="PANTHER" id="PTHR44858:SF1">
    <property type="entry name" value="UDP-N-ACETYLGLUCOSAMINE--PEPTIDE N-ACETYLGLUCOSAMINYLTRANSFERASE SPINDLY-RELATED"/>
    <property type="match status" value="1"/>
</dbReference>
<dbReference type="Proteomes" id="UP000297737">
    <property type="component" value="Unassembled WGS sequence"/>
</dbReference>
<keyword evidence="2 3" id="KW-0802">TPR repeat</keyword>
<keyword evidence="6" id="KW-1185">Reference proteome</keyword>
<reference evidence="5 6" key="1">
    <citation type="submission" date="2019-02" db="EMBL/GenBank/DDBJ databases">
        <title>Polymorphobacter sp. isolated from the lake at the Tibet of China.</title>
        <authorList>
            <person name="Li A."/>
        </authorList>
    </citation>
    <scope>NUCLEOTIDE SEQUENCE [LARGE SCALE GENOMIC DNA]</scope>
    <source>
        <strain evidence="5 6">DJ1R-1</strain>
    </source>
</reference>
<dbReference type="Pfam" id="PF13432">
    <property type="entry name" value="TPR_16"/>
    <property type="match status" value="1"/>
</dbReference>
<evidence type="ECO:0000313" key="6">
    <source>
        <dbReference type="Proteomes" id="UP000297737"/>
    </source>
</evidence>
<dbReference type="SMART" id="SM00028">
    <property type="entry name" value="TPR"/>
    <property type="match status" value="6"/>
</dbReference>
<feature type="repeat" description="TPR" evidence="3">
    <location>
        <begin position="465"/>
        <end position="498"/>
    </location>
</feature>
<evidence type="ECO:0000256" key="2">
    <source>
        <dbReference type="ARBA" id="ARBA00022803"/>
    </source>
</evidence>
<evidence type="ECO:0000256" key="4">
    <source>
        <dbReference type="SAM" id="SignalP"/>
    </source>
</evidence>
<dbReference type="OrthoDB" id="9766710at2"/>
<dbReference type="EMBL" id="SIHO01000001">
    <property type="protein sequence ID" value="TFU06388.1"/>
    <property type="molecule type" value="Genomic_DNA"/>
</dbReference>
<evidence type="ECO:0000256" key="3">
    <source>
        <dbReference type="PROSITE-ProRule" id="PRU00339"/>
    </source>
</evidence>
<sequence>MNRALAPYALLLLATPAVATVSPLTDSAMHGYVLGRYAFSADALPTASQYYEAAQRQDPNDLALRRRSFELAIVAGDQAHATALAKQLAAAGQNDATVAFVRIADAVGRKDWNAVDALRPGLGDVGYAQVASPIIEAWTQFGRGNVDAALALLNTAKYSGIANSYVAEQRAHMLAAAGRWDEAADAYHALLAGIGNGINWLRVGEADALQQAGKTQAAADMLASAPGDLPLAAARARFEAGKRIGALAPTPAAGIAWMAARLAADMSRDRPVPLALTMGRIGTFLDPSLDAAWMITGDILARGGKGEAALAAYAHIGPTDPMAPVVNVRRAQVLQTLDRDKSAGDLLLAATAQQGAGIDDWTRLGDWYRSEDRLADAVTAYDKALALAKPKDPALWAYYFQRGSAREQVGDWVGAESDLRIALELAPNEPIVLNYLGYSLLDRGLNLAEAQALIERAAKYKPDDASILDSLGWAYFRTGQYEKAVPELERAAAAQPGDPTINEHLGDAFWRVGRKLEARFRWSAALELDPTERQKALLKAKLDYGLDVALAMAPAAARK</sequence>
<dbReference type="AlphaFoldDB" id="A0A4Y9EU03"/>
<feature type="repeat" description="TPR" evidence="3">
    <location>
        <begin position="358"/>
        <end position="391"/>
    </location>
</feature>
<accession>A0A4Y9EU03</accession>
<name>A0A4Y9EU03_9SPHN</name>
<dbReference type="PROSITE" id="PS50005">
    <property type="entry name" value="TPR"/>
    <property type="match status" value="2"/>
</dbReference>
<keyword evidence="1" id="KW-0677">Repeat</keyword>
<gene>
    <name evidence="5" type="ORF">EUV02_05190</name>
</gene>
<feature type="signal peptide" evidence="4">
    <location>
        <begin position="1"/>
        <end position="19"/>
    </location>
</feature>
<evidence type="ECO:0000256" key="1">
    <source>
        <dbReference type="ARBA" id="ARBA00022737"/>
    </source>
</evidence>
<feature type="chain" id="PRO_5021346199" evidence="4">
    <location>
        <begin position="20"/>
        <end position="559"/>
    </location>
</feature>